<evidence type="ECO:0000256" key="1">
    <source>
        <dbReference type="ARBA" id="ARBA00023015"/>
    </source>
</evidence>
<dbReference type="InterPro" id="IPR019888">
    <property type="entry name" value="Tscrpt_reg_AsnC-like"/>
</dbReference>
<evidence type="ECO:0000259" key="4">
    <source>
        <dbReference type="PROSITE" id="PS50956"/>
    </source>
</evidence>
<dbReference type="InterPro" id="IPR011991">
    <property type="entry name" value="ArsR-like_HTH"/>
</dbReference>
<reference evidence="6 7" key="1">
    <citation type="journal article" date="2019" name="Int. J. Syst. Evol. Microbiol.">
        <title>The Global Catalogue of Microorganisms (GCM) 10K type strain sequencing project: providing services to taxonomists for standard genome sequencing and annotation.</title>
        <authorList>
            <consortium name="The Broad Institute Genomics Platform"/>
            <consortium name="The Broad Institute Genome Sequencing Center for Infectious Disease"/>
            <person name="Wu L."/>
            <person name="Ma J."/>
        </authorList>
    </citation>
    <scope>NUCLEOTIDE SEQUENCE [LARGE SCALE GENOMIC DNA]</scope>
    <source>
        <strain evidence="6 7">CGMCC 1.12563</strain>
    </source>
</reference>
<dbReference type="CDD" id="cd00090">
    <property type="entry name" value="HTH_ARSR"/>
    <property type="match status" value="1"/>
</dbReference>
<dbReference type="InterPro" id="IPR006037">
    <property type="entry name" value="RCK_C"/>
</dbReference>
<dbReference type="SUPFAM" id="SSF46785">
    <property type="entry name" value="Winged helix' DNA-binding domain"/>
    <property type="match status" value="1"/>
</dbReference>
<dbReference type="InterPro" id="IPR036388">
    <property type="entry name" value="WH-like_DNA-bd_sf"/>
</dbReference>
<dbReference type="PANTHER" id="PTHR30154">
    <property type="entry name" value="LEUCINE-RESPONSIVE REGULATORY PROTEIN"/>
    <property type="match status" value="1"/>
</dbReference>
<proteinExistence type="predicted"/>
<dbReference type="EMBL" id="JBHUDC010000006">
    <property type="protein sequence ID" value="MFD1514093.1"/>
    <property type="molecule type" value="Genomic_DNA"/>
</dbReference>
<name>A0ABD6AWZ9_9EURY</name>
<evidence type="ECO:0000259" key="5">
    <source>
        <dbReference type="PROSITE" id="PS51202"/>
    </source>
</evidence>
<protein>
    <submittedName>
        <fullName evidence="6">TrkA C-terminal domain-containing protein</fullName>
    </submittedName>
</protein>
<dbReference type="Pfam" id="PF13412">
    <property type="entry name" value="HTH_24"/>
    <property type="match status" value="1"/>
</dbReference>
<dbReference type="PROSITE" id="PS50956">
    <property type="entry name" value="HTH_ASNC_2"/>
    <property type="match status" value="1"/>
</dbReference>
<dbReference type="SUPFAM" id="SSF116726">
    <property type="entry name" value="TrkA C-terminal domain-like"/>
    <property type="match status" value="1"/>
</dbReference>
<dbReference type="PANTHER" id="PTHR30154:SF34">
    <property type="entry name" value="TRANSCRIPTIONAL REGULATOR AZLB"/>
    <property type="match status" value="1"/>
</dbReference>
<sequence length="248" mass="27490">MDYRLDEIDKRVIYRLMQDARNTSAPDIASEVNVSPGTIRNRIREMEEHNIITGYHVGIDFERVEKRLTNLIVCTVPVPERAKLAAKVSQIPGVINVREVMTGQRNLHVVAVGTDMEDLSRISRAIASFDLEIDGEDLLQRERVEPYAPFGPENGHGTASLTDFISLAGHAQVVEVTVTDDAPIAGRSLKEANEQELLADGLLVVAIERDGQIITPHGETMIHPDDVVTVFSKEELSQKTILRFTGAE</sequence>
<dbReference type="Pfam" id="PF02080">
    <property type="entry name" value="TrkA_C"/>
    <property type="match status" value="1"/>
</dbReference>
<evidence type="ECO:0000313" key="7">
    <source>
        <dbReference type="Proteomes" id="UP001597187"/>
    </source>
</evidence>
<dbReference type="GO" id="GO:0003677">
    <property type="term" value="F:DNA binding"/>
    <property type="evidence" value="ECO:0007669"/>
    <property type="project" value="UniProtKB-KW"/>
</dbReference>
<feature type="domain" description="HTH asnC-type" evidence="4">
    <location>
        <begin position="5"/>
        <end position="72"/>
    </location>
</feature>
<accession>A0ABD6AWZ9</accession>
<keyword evidence="2" id="KW-0238">DNA-binding</keyword>
<evidence type="ECO:0000256" key="2">
    <source>
        <dbReference type="ARBA" id="ARBA00023125"/>
    </source>
</evidence>
<dbReference type="InterPro" id="IPR000485">
    <property type="entry name" value="AsnC-type_HTH_dom"/>
</dbReference>
<evidence type="ECO:0000256" key="3">
    <source>
        <dbReference type="ARBA" id="ARBA00023163"/>
    </source>
</evidence>
<dbReference type="InterPro" id="IPR036721">
    <property type="entry name" value="RCK_C_sf"/>
</dbReference>
<evidence type="ECO:0000313" key="6">
    <source>
        <dbReference type="EMBL" id="MFD1514093.1"/>
    </source>
</evidence>
<dbReference type="PRINTS" id="PR00033">
    <property type="entry name" value="HTHASNC"/>
</dbReference>
<comment type="caution">
    <text evidence="6">The sequence shown here is derived from an EMBL/GenBank/DDBJ whole genome shotgun (WGS) entry which is preliminary data.</text>
</comment>
<dbReference type="RefSeq" id="WP_250874066.1">
    <property type="nucleotide sequence ID" value="NZ_JALXFV010000006.1"/>
</dbReference>
<dbReference type="InterPro" id="IPR036390">
    <property type="entry name" value="WH_DNA-bd_sf"/>
</dbReference>
<dbReference type="Gene3D" id="3.30.70.1450">
    <property type="entry name" value="Regulator of K+ conductance, C-terminal domain"/>
    <property type="match status" value="1"/>
</dbReference>
<dbReference type="SMART" id="SM00344">
    <property type="entry name" value="HTH_ASNC"/>
    <property type="match status" value="1"/>
</dbReference>
<dbReference type="AlphaFoldDB" id="A0ABD6AWZ9"/>
<dbReference type="Proteomes" id="UP001597187">
    <property type="component" value="Unassembled WGS sequence"/>
</dbReference>
<keyword evidence="1" id="KW-0805">Transcription regulation</keyword>
<dbReference type="Gene3D" id="1.10.10.10">
    <property type="entry name" value="Winged helix-like DNA-binding domain superfamily/Winged helix DNA-binding domain"/>
    <property type="match status" value="1"/>
</dbReference>
<dbReference type="PROSITE" id="PS51202">
    <property type="entry name" value="RCK_C"/>
    <property type="match status" value="1"/>
</dbReference>
<organism evidence="6 7">
    <name type="scientific">Halomarina rubra</name>
    <dbReference type="NCBI Taxonomy" id="2071873"/>
    <lineage>
        <taxon>Archaea</taxon>
        <taxon>Methanobacteriati</taxon>
        <taxon>Methanobacteriota</taxon>
        <taxon>Stenosarchaea group</taxon>
        <taxon>Halobacteria</taxon>
        <taxon>Halobacteriales</taxon>
        <taxon>Natronomonadaceae</taxon>
        <taxon>Halomarina</taxon>
    </lineage>
</organism>
<keyword evidence="7" id="KW-1185">Reference proteome</keyword>
<keyword evidence="3" id="KW-0804">Transcription</keyword>
<gene>
    <name evidence="6" type="ORF">ACFSBT_12465</name>
</gene>
<feature type="domain" description="RCK C-terminal" evidence="5">
    <location>
        <begin position="162"/>
        <end position="247"/>
    </location>
</feature>